<evidence type="ECO:0008006" key="2">
    <source>
        <dbReference type="Google" id="ProtNLM"/>
    </source>
</evidence>
<name>X1EYQ3_9ZZZZ</name>
<dbReference type="EMBL" id="BART01038060">
    <property type="protein sequence ID" value="GAH13738.1"/>
    <property type="molecule type" value="Genomic_DNA"/>
</dbReference>
<dbReference type="InterPro" id="IPR017850">
    <property type="entry name" value="Alkaline_phosphatase_core_sf"/>
</dbReference>
<dbReference type="AlphaFoldDB" id="X1EYQ3"/>
<gene>
    <name evidence="1" type="ORF">S01H4_63341</name>
</gene>
<comment type="caution">
    <text evidence="1">The sequence shown here is derived from an EMBL/GenBank/DDBJ whole genome shotgun (WGS) entry which is preliminary data.</text>
</comment>
<proteinExistence type="predicted"/>
<evidence type="ECO:0000313" key="1">
    <source>
        <dbReference type="EMBL" id="GAH13738.1"/>
    </source>
</evidence>
<reference evidence="1" key="1">
    <citation type="journal article" date="2014" name="Front. Microbiol.">
        <title>High frequency of phylogenetically diverse reductive dehalogenase-homologous genes in deep subseafloor sedimentary metagenomes.</title>
        <authorList>
            <person name="Kawai M."/>
            <person name="Futagami T."/>
            <person name="Toyoda A."/>
            <person name="Takaki Y."/>
            <person name="Nishi S."/>
            <person name="Hori S."/>
            <person name="Arai W."/>
            <person name="Tsubouchi T."/>
            <person name="Morono Y."/>
            <person name="Uchiyama I."/>
            <person name="Ito T."/>
            <person name="Fujiyama A."/>
            <person name="Inagaki F."/>
            <person name="Takami H."/>
        </authorList>
    </citation>
    <scope>NUCLEOTIDE SEQUENCE</scope>
    <source>
        <strain evidence="1">Expedition CK06-06</strain>
    </source>
</reference>
<dbReference type="SUPFAM" id="SSF53649">
    <property type="entry name" value="Alkaline phosphatase-like"/>
    <property type="match status" value="1"/>
</dbReference>
<accession>X1EYQ3</accession>
<feature type="non-terminal residue" evidence="1">
    <location>
        <position position="1"/>
    </location>
</feature>
<organism evidence="1">
    <name type="scientific">marine sediment metagenome</name>
    <dbReference type="NCBI Taxonomy" id="412755"/>
    <lineage>
        <taxon>unclassified sequences</taxon>
        <taxon>metagenomes</taxon>
        <taxon>ecological metagenomes</taxon>
    </lineage>
</organism>
<protein>
    <recommendedName>
        <fullName evidence="2">Sulfatase N-terminal domain-containing protein</fullName>
    </recommendedName>
</protein>
<sequence length="95" mass="10534">KNPRLKASPPDKPLNLILIYLESFNETLAGDDLYPGLTPRIDALKERYHSFDQIHSSGYVTIEGIANSQCGTLMNMDYANSSLTTSKGLFEKIAI</sequence>